<dbReference type="AlphaFoldDB" id="A0A2A2KAZ2"/>
<protein>
    <submittedName>
        <fullName evidence="1">Uncharacterized protein</fullName>
    </submittedName>
</protein>
<name>A0A2A2KAZ2_9BILA</name>
<comment type="caution">
    <text evidence="1">The sequence shown here is derived from an EMBL/GenBank/DDBJ whole genome shotgun (WGS) entry which is preliminary data.</text>
</comment>
<organism evidence="1 2">
    <name type="scientific">Diploscapter pachys</name>
    <dbReference type="NCBI Taxonomy" id="2018661"/>
    <lineage>
        <taxon>Eukaryota</taxon>
        <taxon>Metazoa</taxon>
        <taxon>Ecdysozoa</taxon>
        <taxon>Nematoda</taxon>
        <taxon>Chromadorea</taxon>
        <taxon>Rhabditida</taxon>
        <taxon>Rhabditina</taxon>
        <taxon>Rhabditomorpha</taxon>
        <taxon>Rhabditoidea</taxon>
        <taxon>Rhabditidae</taxon>
        <taxon>Diploscapter</taxon>
    </lineage>
</organism>
<keyword evidence="2" id="KW-1185">Reference proteome</keyword>
<sequence length="124" mass="12838">MGVALRPIADDGDLLTFIVLPFVTPASSRGPAVVPPVEEAGPRITSGVTGGLWGTGGETYAASLPRAMATIPVRATSIRPTSPISSTNLSIFSIEPVTSNTKLVVVASTTRARYTSARRSASIR</sequence>
<dbReference type="Proteomes" id="UP000218231">
    <property type="component" value="Unassembled WGS sequence"/>
</dbReference>
<dbReference type="EMBL" id="LIAE01009122">
    <property type="protein sequence ID" value="PAV71186.1"/>
    <property type="molecule type" value="Genomic_DNA"/>
</dbReference>
<accession>A0A2A2KAZ2</accession>
<evidence type="ECO:0000313" key="1">
    <source>
        <dbReference type="EMBL" id="PAV71186.1"/>
    </source>
</evidence>
<proteinExistence type="predicted"/>
<gene>
    <name evidence="1" type="ORF">WR25_08350</name>
</gene>
<evidence type="ECO:0000313" key="2">
    <source>
        <dbReference type="Proteomes" id="UP000218231"/>
    </source>
</evidence>
<reference evidence="1 2" key="1">
    <citation type="journal article" date="2017" name="Curr. Biol.">
        <title>Genome architecture and evolution of a unichromosomal asexual nematode.</title>
        <authorList>
            <person name="Fradin H."/>
            <person name="Zegar C."/>
            <person name="Gutwein M."/>
            <person name="Lucas J."/>
            <person name="Kovtun M."/>
            <person name="Corcoran D."/>
            <person name="Baugh L.R."/>
            <person name="Kiontke K."/>
            <person name="Gunsalus K."/>
            <person name="Fitch D.H."/>
            <person name="Piano F."/>
        </authorList>
    </citation>
    <scope>NUCLEOTIDE SEQUENCE [LARGE SCALE GENOMIC DNA]</scope>
    <source>
        <strain evidence="1">PF1309</strain>
    </source>
</reference>